<proteinExistence type="predicted"/>
<comment type="caution">
    <text evidence="1">The sequence shown here is derived from an EMBL/GenBank/DDBJ whole genome shotgun (WGS) entry which is preliminary data.</text>
</comment>
<sequence>MKMARQCVQITSSPARLREKFPENSMFFVKSIPADANFVIFRLPNDAIPDNKIVLERSFKLVQLASCAI</sequence>
<protein>
    <submittedName>
        <fullName evidence="1">Uncharacterized protein</fullName>
    </submittedName>
</protein>
<evidence type="ECO:0000313" key="1">
    <source>
        <dbReference type="EMBL" id="PKR52762.1"/>
    </source>
</evidence>
<keyword evidence="2" id="KW-1185">Reference proteome</keyword>
<evidence type="ECO:0000313" key="2">
    <source>
        <dbReference type="Proteomes" id="UP000233365"/>
    </source>
</evidence>
<dbReference type="EMBL" id="PGTS01000001">
    <property type="protein sequence ID" value="PKR52762.1"/>
    <property type="molecule type" value="Genomic_DNA"/>
</dbReference>
<dbReference type="Proteomes" id="UP000233365">
    <property type="component" value="Unassembled WGS sequence"/>
</dbReference>
<gene>
    <name evidence="1" type="ORF">CU041_04085</name>
</gene>
<reference evidence="1 2" key="1">
    <citation type="submission" date="2017-11" db="EMBL/GenBank/DDBJ databases">
        <title>Biodiversity and function of Thalassospira species in the particle-attached aromatic-hydrocarbon-degrading consortia from the surface seawater of the China South Sea.</title>
        <authorList>
            <person name="Dong C."/>
            <person name="Liu R."/>
            <person name="Shao Z."/>
        </authorList>
    </citation>
    <scope>NUCLEOTIDE SEQUENCE [LARGE SCALE GENOMIC DNA]</scope>
    <source>
        <strain evidence="1 2">139Z-12</strain>
    </source>
</reference>
<accession>A0ABX4REP3</accession>
<organism evidence="1 2">
    <name type="scientific">Thalassospira povalilytica</name>
    <dbReference type="NCBI Taxonomy" id="732237"/>
    <lineage>
        <taxon>Bacteria</taxon>
        <taxon>Pseudomonadati</taxon>
        <taxon>Pseudomonadota</taxon>
        <taxon>Alphaproteobacteria</taxon>
        <taxon>Rhodospirillales</taxon>
        <taxon>Thalassospiraceae</taxon>
        <taxon>Thalassospira</taxon>
    </lineage>
</organism>
<name>A0ABX4REP3_9PROT</name>